<comment type="caution">
    <text evidence="1">The sequence shown here is derived from an EMBL/GenBank/DDBJ whole genome shotgun (WGS) entry which is preliminary data.</text>
</comment>
<keyword evidence="1" id="KW-0238">DNA-binding</keyword>
<name>A0AAE3L218_9GAMM</name>
<dbReference type="Gene3D" id="1.10.10.10">
    <property type="entry name" value="Winged helix-like DNA-binding domain superfamily/Winged helix DNA-binding domain"/>
    <property type="match status" value="1"/>
</dbReference>
<dbReference type="GO" id="GO:0003677">
    <property type="term" value="F:DNA binding"/>
    <property type="evidence" value="ECO:0007669"/>
    <property type="project" value="UniProtKB-KW"/>
</dbReference>
<dbReference type="AlphaFoldDB" id="A0AAE3L218"/>
<dbReference type="EMBL" id="JANUCT010000021">
    <property type="protein sequence ID" value="MCS3904375.1"/>
    <property type="molecule type" value="Genomic_DNA"/>
</dbReference>
<evidence type="ECO:0000313" key="2">
    <source>
        <dbReference type="Proteomes" id="UP001204445"/>
    </source>
</evidence>
<reference evidence="1" key="1">
    <citation type="submission" date="2022-08" db="EMBL/GenBank/DDBJ databases">
        <title>Genomic Encyclopedia of Type Strains, Phase III (KMG-III): the genomes of soil and plant-associated and newly described type strains.</title>
        <authorList>
            <person name="Whitman W."/>
        </authorList>
    </citation>
    <scope>NUCLEOTIDE SEQUENCE</scope>
    <source>
        <strain evidence="1">HMT 1</strain>
    </source>
</reference>
<dbReference type="Pfam" id="PF13412">
    <property type="entry name" value="HTH_24"/>
    <property type="match status" value="1"/>
</dbReference>
<dbReference type="SUPFAM" id="SSF46785">
    <property type="entry name" value="Winged helix' DNA-binding domain"/>
    <property type="match status" value="1"/>
</dbReference>
<gene>
    <name evidence="1" type="ORF">J2T55_002411</name>
</gene>
<keyword evidence="2" id="KW-1185">Reference proteome</keyword>
<organism evidence="1 2">
    <name type="scientific">Methylohalomonas lacus</name>
    <dbReference type="NCBI Taxonomy" id="398773"/>
    <lineage>
        <taxon>Bacteria</taxon>
        <taxon>Pseudomonadati</taxon>
        <taxon>Pseudomonadota</taxon>
        <taxon>Gammaproteobacteria</taxon>
        <taxon>Methylohalomonadales</taxon>
        <taxon>Methylohalomonadaceae</taxon>
        <taxon>Methylohalomonas</taxon>
    </lineage>
</organism>
<proteinExistence type="predicted"/>
<dbReference type="Proteomes" id="UP001204445">
    <property type="component" value="Unassembled WGS sequence"/>
</dbReference>
<evidence type="ECO:0000313" key="1">
    <source>
        <dbReference type="EMBL" id="MCS3904375.1"/>
    </source>
</evidence>
<sequence>MNALNREDALTLEILEAIEKDSKVTQRHLAARLDIALGLANSYLRRCARKGLIKIHHAPANRYIYYLTPKGFSEKSQLTARYLSSSFAFYRQAGDACIELFKQCRAKGISRIVLCGYSELAEIALLRAQEMALQVIGVYDPEAIATSRLGLPVWNEFCKIADFDALLLTTLDNPVWLLDHLQQQARGEDAILVPSVLGIRPVRDG</sequence>
<dbReference type="InterPro" id="IPR036390">
    <property type="entry name" value="WH_DNA-bd_sf"/>
</dbReference>
<dbReference type="RefSeq" id="WP_259057207.1">
    <property type="nucleotide sequence ID" value="NZ_JANUCT010000021.1"/>
</dbReference>
<dbReference type="InterPro" id="IPR036388">
    <property type="entry name" value="WH-like_DNA-bd_sf"/>
</dbReference>
<protein>
    <submittedName>
        <fullName evidence="1">DNA-binding MarR family transcriptional regulator</fullName>
    </submittedName>
</protein>
<accession>A0AAE3L218</accession>